<reference evidence="1" key="1">
    <citation type="journal article" date="2021" name="PeerJ">
        <title>Extensive microbial diversity within the chicken gut microbiome revealed by metagenomics and culture.</title>
        <authorList>
            <person name="Gilroy R."/>
            <person name="Ravi A."/>
            <person name="Getino M."/>
            <person name="Pursley I."/>
            <person name="Horton D.L."/>
            <person name="Alikhan N.F."/>
            <person name="Baker D."/>
            <person name="Gharbi K."/>
            <person name="Hall N."/>
            <person name="Watson M."/>
            <person name="Adriaenssens E.M."/>
            <person name="Foster-Nyarko E."/>
            <person name="Jarju S."/>
            <person name="Secka A."/>
            <person name="Antonio M."/>
            <person name="Oren A."/>
            <person name="Chaudhuri R.R."/>
            <person name="La Ragione R."/>
            <person name="Hildebrand F."/>
            <person name="Pallen M.J."/>
        </authorList>
    </citation>
    <scope>NUCLEOTIDE SEQUENCE</scope>
    <source>
        <strain evidence="1">CHK186-16707</strain>
    </source>
</reference>
<dbReference type="AlphaFoldDB" id="A0A9D2HEW6"/>
<organism evidence="1 2">
    <name type="scientific">Candidatus Mailhella merdigallinarum</name>
    <dbReference type="NCBI Taxonomy" id="2838658"/>
    <lineage>
        <taxon>Bacteria</taxon>
        <taxon>Pseudomonadati</taxon>
        <taxon>Thermodesulfobacteriota</taxon>
        <taxon>Desulfovibrionia</taxon>
        <taxon>Desulfovibrionales</taxon>
        <taxon>Desulfovibrionaceae</taxon>
        <taxon>Mailhella</taxon>
    </lineage>
</organism>
<reference evidence="1" key="2">
    <citation type="submission" date="2021-04" db="EMBL/GenBank/DDBJ databases">
        <authorList>
            <person name="Gilroy R."/>
        </authorList>
    </citation>
    <scope>NUCLEOTIDE SEQUENCE</scope>
    <source>
        <strain evidence="1">CHK186-16707</strain>
    </source>
</reference>
<protein>
    <submittedName>
        <fullName evidence="1">Uncharacterized protein</fullName>
    </submittedName>
</protein>
<dbReference type="Proteomes" id="UP000824225">
    <property type="component" value="Unassembled WGS sequence"/>
</dbReference>
<gene>
    <name evidence="1" type="ORF">H9962_06980</name>
</gene>
<evidence type="ECO:0000313" key="2">
    <source>
        <dbReference type="Proteomes" id="UP000824225"/>
    </source>
</evidence>
<name>A0A9D2HEW6_9BACT</name>
<evidence type="ECO:0000313" key="1">
    <source>
        <dbReference type="EMBL" id="HJA08916.1"/>
    </source>
</evidence>
<sequence>MSQTKHPGGRPRRTDGARQTTIHLSAEAHALAVALAKERTRGNLSALVEKLIREAAGTEYHATVKE</sequence>
<dbReference type="EMBL" id="DXAN01000023">
    <property type="protein sequence ID" value="HJA08916.1"/>
    <property type="molecule type" value="Genomic_DNA"/>
</dbReference>
<accession>A0A9D2HEW6</accession>
<comment type="caution">
    <text evidence="1">The sequence shown here is derived from an EMBL/GenBank/DDBJ whole genome shotgun (WGS) entry which is preliminary data.</text>
</comment>
<proteinExistence type="predicted"/>